<evidence type="ECO:0008006" key="3">
    <source>
        <dbReference type="Google" id="ProtNLM"/>
    </source>
</evidence>
<accession>A0A242NVR5</accession>
<name>A0A242NVR5_9GAMM</name>
<dbReference type="AlphaFoldDB" id="A0A242NVR5"/>
<dbReference type="Pfam" id="PF05930">
    <property type="entry name" value="Phage_AlpA"/>
    <property type="match status" value="1"/>
</dbReference>
<proteinExistence type="predicted"/>
<dbReference type="InterPro" id="IPR010260">
    <property type="entry name" value="AlpA"/>
</dbReference>
<evidence type="ECO:0000313" key="1">
    <source>
        <dbReference type="EMBL" id="OTQ50888.1"/>
    </source>
</evidence>
<dbReference type="OrthoDB" id="8455288at2"/>
<reference evidence="1 2" key="1">
    <citation type="submission" date="2017-03" db="EMBL/GenBank/DDBJ databases">
        <title>Comparative genomics of honeybee gut symbionts reveal geographically distinct and subgroup specific antibiotic resistance.</title>
        <authorList>
            <person name="Ludvigsen J."/>
            <person name="Porcellato D."/>
            <person name="Labee-Lund T.M."/>
            <person name="Amdam G.V."/>
            <person name="Rudi K."/>
        </authorList>
    </citation>
    <scope>NUCLEOTIDE SEQUENCE [LARGE SCALE GENOMIC DNA]</scope>
    <source>
        <strain evidence="1 2">A-4-12</strain>
    </source>
</reference>
<protein>
    <recommendedName>
        <fullName evidence="3">AlpA family phage regulatory protein</fullName>
    </recommendedName>
</protein>
<dbReference type="EMBL" id="NASK01000083">
    <property type="protein sequence ID" value="OTQ50888.1"/>
    <property type="molecule type" value="Genomic_DNA"/>
</dbReference>
<sequence length="55" mass="6252">MEKIILTKAVSLQGVKSITSFSRATIYKKIQTENFPKPIKISAKMVVWEEAQVKN</sequence>
<dbReference type="RefSeq" id="WP_086320229.1">
    <property type="nucleotide sequence ID" value="NZ_NASD01000003.1"/>
</dbReference>
<dbReference type="Gene3D" id="1.10.238.160">
    <property type="match status" value="1"/>
</dbReference>
<gene>
    <name evidence="1" type="ORF">B6D06_03615</name>
</gene>
<dbReference type="Proteomes" id="UP000194968">
    <property type="component" value="Unassembled WGS sequence"/>
</dbReference>
<comment type="caution">
    <text evidence="1">The sequence shown here is derived from an EMBL/GenBank/DDBJ whole genome shotgun (WGS) entry which is preliminary data.</text>
</comment>
<organism evidence="1 2">
    <name type="scientific">Gilliamella apis</name>
    <dbReference type="NCBI Taxonomy" id="1970738"/>
    <lineage>
        <taxon>Bacteria</taxon>
        <taxon>Pseudomonadati</taxon>
        <taxon>Pseudomonadota</taxon>
        <taxon>Gammaproteobacteria</taxon>
        <taxon>Orbales</taxon>
        <taxon>Orbaceae</taxon>
        <taxon>Gilliamella</taxon>
    </lineage>
</organism>
<evidence type="ECO:0000313" key="2">
    <source>
        <dbReference type="Proteomes" id="UP000194968"/>
    </source>
</evidence>